<proteinExistence type="predicted"/>
<feature type="transmembrane region" description="Helical" evidence="2">
    <location>
        <begin position="385"/>
        <end position="403"/>
    </location>
</feature>
<feature type="transmembrane region" description="Helical" evidence="2">
    <location>
        <begin position="329"/>
        <end position="351"/>
    </location>
</feature>
<feature type="transmembrane region" description="Helical" evidence="2">
    <location>
        <begin position="295"/>
        <end position="317"/>
    </location>
</feature>
<feature type="transmembrane region" description="Helical" evidence="2">
    <location>
        <begin position="223"/>
        <end position="244"/>
    </location>
</feature>
<reference evidence="4" key="1">
    <citation type="submission" date="2016-10" db="EMBL/GenBank/DDBJ databases">
        <authorList>
            <person name="Varghese N."/>
            <person name="Submissions S."/>
        </authorList>
    </citation>
    <scope>NUCLEOTIDE SEQUENCE [LARGE SCALE GENOMIC DNA]</scope>
    <source>
        <strain evidence="4">DSM 22951</strain>
    </source>
</reference>
<keyword evidence="2" id="KW-0812">Transmembrane</keyword>
<evidence type="ECO:0000256" key="1">
    <source>
        <dbReference type="SAM" id="MobiDB-lite"/>
    </source>
</evidence>
<dbReference type="AlphaFoldDB" id="A0A2Y8ZZL0"/>
<sequence>MTDHTHAQVHRIRRMSGRDPHEEGRVSSPLELLFDLTFVIAVGVAATYLAEVTAEGHILPALLGFGFATFAITWAWINFTWFASAFDTDDWVYRAMTMVQMVGVVILALGIPAMFQSIEEGHHLDNRVIVAGYVVMRVAMISQWLRVAKQSPEYRATALRYAKGVGLAQIGWVVVAIVELPLVPTLCLTTALTVFEMLVPGWAESTAKPTPWHPHHIAERYSLFAIIALGEGLVGTIASSTGVLGGEHGGHWTWDAVAVVIAGVGLTFGLWWIYFINPFGKVLEHRPQYAWLFGYGHIIVFGSIVAVGAALHLAGLYVEHHTELSATQVITFIAVPIAIYIVSIYVIHLALLPVWSWLYAWMIASALIVLGLAIVLAAAGVSVPVCLLIVMVAPFIQVVGYEWRGHNFQQQALDELSD</sequence>
<feature type="transmembrane region" description="Helical" evidence="2">
    <location>
        <begin position="57"/>
        <end position="79"/>
    </location>
</feature>
<evidence type="ECO:0000313" key="3">
    <source>
        <dbReference type="EMBL" id="SSA35699.1"/>
    </source>
</evidence>
<feature type="region of interest" description="Disordered" evidence="1">
    <location>
        <begin position="1"/>
        <end position="23"/>
    </location>
</feature>
<dbReference type="RefSeq" id="WP_218564414.1">
    <property type="nucleotide sequence ID" value="NZ_QGDN01000001.1"/>
</dbReference>
<organism evidence="3 4">
    <name type="scientific">Branchiibius hedensis</name>
    <dbReference type="NCBI Taxonomy" id="672460"/>
    <lineage>
        <taxon>Bacteria</taxon>
        <taxon>Bacillati</taxon>
        <taxon>Actinomycetota</taxon>
        <taxon>Actinomycetes</taxon>
        <taxon>Micrococcales</taxon>
        <taxon>Dermacoccaceae</taxon>
        <taxon>Branchiibius</taxon>
    </lineage>
</organism>
<name>A0A2Y8ZZL0_9MICO</name>
<protein>
    <submittedName>
        <fullName evidence="3">Low temperature requirement protein LtrA</fullName>
    </submittedName>
</protein>
<feature type="transmembrane region" description="Helical" evidence="2">
    <location>
        <begin position="158"/>
        <end position="178"/>
    </location>
</feature>
<feature type="transmembrane region" description="Helical" evidence="2">
    <location>
        <begin position="32"/>
        <end position="50"/>
    </location>
</feature>
<dbReference type="PANTHER" id="PTHR36840:SF1">
    <property type="entry name" value="BLL5714 PROTEIN"/>
    <property type="match status" value="1"/>
</dbReference>
<evidence type="ECO:0000313" key="4">
    <source>
        <dbReference type="Proteomes" id="UP000250028"/>
    </source>
</evidence>
<dbReference type="InterPro" id="IPR010640">
    <property type="entry name" value="Low_temperature_requirement_A"/>
</dbReference>
<keyword evidence="4" id="KW-1185">Reference proteome</keyword>
<dbReference type="PANTHER" id="PTHR36840">
    <property type="entry name" value="BLL5714 PROTEIN"/>
    <property type="match status" value="1"/>
</dbReference>
<feature type="transmembrane region" description="Helical" evidence="2">
    <location>
        <begin position="127"/>
        <end position="146"/>
    </location>
</feature>
<feature type="transmembrane region" description="Helical" evidence="2">
    <location>
        <begin position="256"/>
        <end position="275"/>
    </location>
</feature>
<accession>A0A2Y8ZZL0</accession>
<gene>
    <name evidence="3" type="ORF">SAMN04489750_3069</name>
</gene>
<dbReference type="Pfam" id="PF06772">
    <property type="entry name" value="LtrA"/>
    <property type="match status" value="1"/>
</dbReference>
<keyword evidence="2" id="KW-1133">Transmembrane helix</keyword>
<evidence type="ECO:0000256" key="2">
    <source>
        <dbReference type="SAM" id="Phobius"/>
    </source>
</evidence>
<feature type="transmembrane region" description="Helical" evidence="2">
    <location>
        <begin position="91"/>
        <end position="115"/>
    </location>
</feature>
<dbReference type="EMBL" id="UESZ01000001">
    <property type="protein sequence ID" value="SSA35699.1"/>
    <property type="molecule type" value="Genomic_DNA"/>
</dbReference>
<feature type="transmembrane region" description="Helical" evidence="2">
    <location>
        <begin position="357"/>
        <end position="378"/>
    </location>
</feature>
<keyword evidence="2" id="KW-0472">Membrane</keyword>
<dbReference type="Proteomes" id="UP000250028">
    <property type="component" value="Unassembled WGS sequence"/>
</dbReference>